<name>A0A7U4LFR2_9SPHN</name>
<dbReference type="EMBL" id="CP010836">
    <property type="protein sequence ID" value="AJP72710.1"/>
    <property type="molecule type" value="Genomic_DNA"/>
</dbReference>
<evidence type="ECO:0000313" key="1">
    <source>
        <dbReference type="EMBL" id="AJP72710.1"/>
    </source>
</evidence>
<dbReference type="KEGG" id="sphi:TS85_14415"/>
<keyword evidence="2" id="KW-1185">Reference proteome</keyword>
<accession>A0A7U4LFR2</accession>
<dbReference type="OrthoDB" id="7565982at2"/>
<dbReference type="InterPro" id="IPR021388">
    <property type="entry name" value="DUF3024"/>
</dbReference>
<dbReference type="RefSeq" id="WP_044333084.1">
    <property type="nucleotide sequence ID" value="NZ_CP010836.1"/>
</dbReference>
<dbReference type="AlphaFoldDB" id="A0A7U4LFR2"/>
<gene>
    <name evidence="1" type="ORF">TS85_14415</name>
</gene>
<protein>
    <recommendedName>
        <fullName evidence="3">DUF3024 domain-containing protein</fullName>
    </recommendedName>
</protein>
<sequence>MSVAAFWKSRAETPPAHPNELDLRRIERALRNRERYRYVTPRVVASDDGYLVRSPCCSRTVDPEGGEIDVAWLRWCDGARGWELLGKDHGAGRWIADSAFARLPDLLAWLNHDPDRKFWQ</sequence>
<reference evidence="1 2" key="2">
    <citation type="submission" date="2015-02" db="EMBL/GenBank/DDBJ databases">
        <title>The complete genome of Sphingomonas hengshuiensis sp. WHSC-8 isolated from soil of Hengshui Lake.</title>
        <authorList>
            <person name="Wei S."/>
            <person name="Guo J."/>
            <person name="Su C."/>
            <person name="Wu R."/>
            <person name="Zhang Z."/>
            <person name="Liang K."/>
            <person name="Li H."/>
            <person name="Wang T."/>
            <person name="Liu H."/>
            <person name="Zhang C."/>
            <person name="Li Z."/>
            <person name="Wang Q."/>
            <person name="Meng J."/>
        </authorList>
    </citation>
    <scope>NUCLEOTIDE SEQUENCE [LARGE SCALE GENOMIC DNA]</scope>
    <source>
        <strain evidence="1 2">WHSC-8</strain>
    </source>
</reference>
<reference evidence="1 2" key="1">
    <citation type="journal article" date="2015" name="Int. J. Syst. Evol. Microbiol.">
        <title>Sphingomonas hengshuiensis sp. nov., isolated from lake wetland.</title>
        <authorList>
            <person name="Wei S."/>
            <person name="Wang T."/>
            <person name="Liu H."/>
            <person name="Zhang C."/>
            <person name="Guo J."/>
            <person name="Wang Q."/>
            <person name="Liang K."/>
            <person name="Zhang Z."/>
        </authorList>
    </citation>
    <scope>NUCLEOTIDE SEQUENCE [LARGE SCALE GENOMIC DNA]</scope>
    <source>
        <strain evidence="1 2">WHSC-8</strain>
    </source>
</reference>
<organism evidence="1 2">
    <name type="scientific">Sphingomonas hengshuiensis</name>
    <dbReference type="NCBI Taxonomy" id="1609977"/>
    <lineage>
        <taxon>Bacteria</taxon>
        <taxon>Pseudomonadati</taxon>
        <taxon>Pseudomonadota</taxon>
        <taxon>Alphaproteobacteria</taxon>
        <taxon>Sphingomonadales</taxon>
        <taxon>Sphingomonadaceae</taxon>
        <taxon>Sphingomonas</taxon>
    </lineage>
</organism>
<evidence type="ECO:0000313" key="2">
    <source>
        <dbReference type="Proteomes" id="UP000032300"/>
    </source>
</evidence>
<dbReference type="Proteomes" id="UP000032300">
    <property type="component" value="Chromosome"/>
</dbReference>
<evidence type="ECO:0008006" key="3">
    <source>
        <dbReference type="Google" id="ProtNLM"/>
    </source>
</evidence>
<dbReference type="Pfam" id="PF11225">
    <property type="entry name" value="DUF3024"/>
    <property type="match status" value="1"/>
</dbReference>
<proteinExistence type="predicted"/>